<protein>
    <submittedName>
        <fullName evidence="1">Uncharacterized protein</fullName>
    </submittedName>
</protein>
<name>A0A9D9I966_9BACT</name>
<evidence type="ECO:0000313" key="2">
    <source>
        <dbReference type="Proteomes" id="UP000823660"/>
    </source>
</evidence>
<proteinExistence type="predicted"/>
<dbReference type="Proteomes" id="UP000823660">
    <property type="component" value="Unassembled WGS sequence"/>
</dbReference>
<reference evidence="1" key="1">
    <citation type="submission" date="2020-10" db="EMBL/GenBank/DDBJ databases">
        <authorList>
            <person name="Gilroy R."/>
        </authorList>
    </citation>
    <scope>NUCLEOTIDE SEQUENCE</scope>
    <source>
        <strain evidence="1">B1-15692</strain>
    </source>
</reference>
<accession>A0A9D9I966</accession>
<dbReference type="AlphaFoldDB" id="A0A9D9I966"/>
<sequence>MKIFLAALLLVGLSIIGLCFNIIFRKNGHFPETEISNNKEMRKLGIRCAKEEELRLWGKKNGKEHPTCSDLGCSSCSASCNFSPDKK</sequence>
<evidence type="ECO:0000313" key="1">
    <source>
        <dbReference type="EMBL" id="MBO8467976.1"/>
    </source>
</evidence>
<comment type="caution">
    <text evidence="1">The sequence shown here is derived from an EMBL/GenBank/DDBJ whole genome shotgun (WGS) entry which is preliminary data.</text>
</comment>
<reference evidence="1" key="2">
    <citation type="journal article" date="2021" name="PeerJ">
        <title>Extensive microbial diversity within the chicken gut microbiome revealed by metagenomics and culture.</title>
        <authorList>
            <person name="Gilroy R."/>
            <person name="Ravi A."/>
            <person name="Getino M."/>
            <person name="Pursley I."/>
            <person name="Horton D.L."/>
            <person name="Alikhan N.F."/>
            <person name="Baker D."/>
            <person name="Gharbi K."/>
            <person name="Hall N."/>
            <person name="Watson M."/>
            <person name="Adriaenssens E.M."/>
            <person name="Foster-Nyarko E."/>
            <person name="Jarju S."/>
            <person name="Secka A."/>
            <person name="Antonio M."/>
            <person name="Oren A."/>
            <person name="Chaudhuri R.R."/>
            <person name="La Ragione R."/>
            <person name="Hildebrand F."/>
            <person name="Pallen M.J."/>
        </authorList>
    </citation>
    <scope>NUCLEOTIDE SEQUENCE</scope>
    <source>
        <strain evidence="1">B1-15692</strain>
    </source>
</reference>
<organism evidence="1 2">
    <name type="scientific">Candidatus Cryptobacteroides faecipullorum</name>
    <dbReference type="NCBI Taxonomy" id="2840764"/>
    <lineage>
        <taxon>Bacteria</taxon>
        <taxon>Pseudomonadati</taxon>
        <taxon>Bacteroidota</taxon>
        <taxon>Bacteroidia</taxon>
        <taxon>Bacteroidales</taxon>
        <taxon>Candidatus Cryptobacteroides</taxon>
    </lineage>
</organism>
<gene>
    <name evidence="1" type="ORF">IAB99_09510</name>
</gene>
<dbReference type="EMBL" id="JADIMH010000065">
    <property type="protein sequence ID" value="MBO8467976.1"/>
    <property type="molecule type" value="Genomic_DNA"/>
</dbReference>